<keyword evidence="1" id="KW-1133">Transmembrane helix</keyword>
<keyword evidence="1" id="KW-0472">Membrane</keyword>
<dbReference type="Proteomes" id="UP000315289">
    <property type="component" value="Unassembled WGS sequence"/>
</dbReference>
<reference evidence="2 3" key="1">
    <citation type="journal article" date="2019" name="Front. Microbiol.">
        <title>Ammonia Oxidation by the Arctic Terrestrial Thaumarchaeote Candidatus Nitrosocosmicus arcticus Is Stimulated by Increasing Temperatures.</title>
        <authorList>
            <person name="Alves R.J.E."/>
            <person name="Kerou M."/>
            <person name="Zappe A."/>
            <person name="Bittner R."/>
            <person name="Abby S.S."/>
            <person name="Schmidt H.A."/>
            <person name="Pfeifer K."/>
            <person name="Schleper C."/>
        </authorList>
    </citation>
    <scope>NUCLEOTIDE SEQUENCE [LARGE SCALE GENOMIC DNA]</scope>
    <source>
        <strain evidence="2 3">Kfb</strain>
    </source>
</reference>
<feature type="transmembrane region" description="Helical" evidence="1">
    <location>
        <begin position="12"/>
        <end position="36"/>
    </location>
</feature>
<gene>
    <name evidence="2" type="ORF">NARC_70193</name>
</gene>
<accession>A0A557SVJ8</accession>
<dbReference type="AlphaFoldDB" id="A0A557SVJ8"/>
<comment type="caution">
    <text evidence="2">The sequence shown here is derived from an EMBL/GenBank/DDBJ whole genome shotgun (WGS) entry which is preliminary data.</text>
</comment>
<proteinExistence type="predicted"/>
<organism evidence="2 3">
    <name type="scientific">Candidatus Nitrosocosmicus arcticus</name>
    <dbReference type="NCBI Taxonomy" id="2035267"/>
    <lineage>
        <taxon>Archaea</taxon>
        <taxon>Nitrososphaerota</taxon>
        <taxon>Nitrososphaeria</taxon>
        <taxon>Nitrososphaerales</taxon>
        <taxon>Nitrososphaeraceae</taxon>
        <taxon>Candidatus Nitrosocosmicus</taxon>
    </lineage>
</organism>
<evidence type="ECO:0000256" key="1">
    <source>
        <dbReference type="SAM" id="Phobius"/>
    </source>
</evidence>
<evidence type="ECO:0000313" key="3">
    <source>
        <dbReference type="Proteomes" id="UP000315289"/>
    </source>
</evidence>
<name>A0A557SVJ8_9ARCH</name>
<keyword evidence="3" id="KW-1185">Reference proteome</keyword>
<protein>
    <submittedName>
        <fullName evidence="2">Uncharacterized protein</fullName>
    </submittedName>
</protein>
<keyword evidence="1" id="KW-0812">Transmembrane</keyword>
<sequence length="53" mass="5935">MIASQVLKFYNIIYIDITVSNTFYPVLIILILVLVLGNNGKVSPLWGLILITN</sequence>
<dbReference type="EMBL" id="VOAH01000007">
    <property type="protein sequence ID" value="TVP40611.1"/>
    <property type="molecule type" value="Genomic_DNA"/>
</dbReference>
<evidence type="ECO:0000313" key="2">
    <source>
        <dbReference type="EMBL" id="TVP40611.1"/>
    </source>
</evidence>